<feature type="region of interest" description="Disordered" evidence="2">
    <location>
        <begin position="496"/>
        <end position="561"/>
    </location>
</feature>
<feature type="domain" description="VWFA" evidence="4">
    <location>
        <begin position="100"/>
        <end position="244"/>
    </location>
</feature>
<dbReference type="Pfam" id="PF13519">
    <property type="entry name" value="VWA_2"/>
    <property type="match status" value="1"/>
</dbReference>
<dbReference type="InterPro" id="IPR036465">
    <property type="entry name" value="vWFA_dom_sf"/>
</dbReference>
<evidence type="ECO:0000313" key="5">
    <source>
        <dbReference type="EMBL" id="MBF6057695.1"/>
    </source>
</evidence>
<dbReference type="PROSITE" id="PS50234">
    <property type="entry name" value="VWFA"/>
    <property type="match status" value="1"/>
</dbReference>
<evidence type="ECO:0000256" key="3">
    <source>
        <dbReference type="SAM" id="Phobius"/>
    </source>
</evidence>
<feature type="compositionally biased region" description="Basic and acidic residues" evidence="2">
    <location>
        <begin position="500"/>
        <end position="515"/>
    </location>
</feature>
<name>A0ABS0BX89_9GAMM</name>
<dbReference type="InterPro" id="IPR050768">
    <property type="entry name" value="UPF0353/GerABKA_families"/>
</dbReference>
<evidence type="ECO:0000259" key="4">
    <source>
        <dbReference type="PROSITE" id="PS50234"/>
    </source>
</evidence>
<keyword evidence="3" id="KW-1133">Transmembrane helix</keyword>
<keyword evidence="1" id="KW-0802">TPR repeat</keyword>
<comment type="caution">
    <text evidence="5">The sequence shown here is derived from an EMBL/GenBank/DDBJ whole genome shotgun (WGS) entry which is preliminary data.</text>
</comment>
<evidence type="ECO:0000256" key="2">
    <source>
        <dbReference type="SAM" id="MobiDB-lite"/>
    </source>
</evidence>
<dbReference type="InterPro" id="IPR019734">
    <property type="entry name" value="TPR_rpt"/>
</dbReference>
<accession>A0ABS0BX89</accession>
<dbReference type="Gene3D" id="3.40.50.410">
    <property type="entry name" value="von Willebrand factor, type A domain"/>
    <property type="match status" value="1"/>
</dbReference>
<gene>
    <name evidence="5" type="ORF">H8792_005015</name>
</gene>
<evidence type="ECO:0000256" key="1">
    <source>
        <dbReference type="PROSITE-ProRule" id="PRU00339"/>
    </source>
</evidence>
<dbReference type="PROSITE" id="PS50005">
    <property type="entry name" value="TPR"/>
    <property type="match status" value="1"/>
</dbReference>
<dbReference type="InterPro" id="IPR011990">
    <property type="entry name" value="TPR-like_helical_dom_sf"/>
</dbReference>
<evidence type="ECO:0000313" key="6">
    <source>
        <dbReference type="Proteomes" id="UP001193680"/>
    </source>
</evidence>
<dbReference type="SUPFAM" id="SSF48452">
    <property type="entry name" value="TPR-like"/>
    <property type="match status" value="1"/>
</dbReference>
<dbReference type="Proteomes" id="UP001193680">
    <property type="component" value="Unassembled WGS sequence"/>
</dbReference>
<protein>
    <submittedName>
        <fullName evidence="5">VWA domain-containing protein</fullName>
    </submittedName>
</protein>
<feature type="transmembrane region" description="Helical" evidence="3">
    <location>
        <begin position="328"/>
        <end position="346"/>
    </location>
</feature>
<reference evidence="5 6" key="1">
    <citation type="submission" date="2020-06" db="EMBL/GenBank/DDBJ databases">
        <authorList>
            <person name="Scott K."/>
        </authorList>
    </citation>
    <scope>NUCLEOTIDE SEQUENCE [LARGE SCALE GENOMIC DNA]</scope>
    <source>
        <strain evidence="5 6">HH1</strain>
    </source>
</reference>
<feature type="transmembrane region" description="Helical" evidence="3">
    <location>
        <begin position="352"/>
        <end position="371"/>
    </location>
</feature>
<feature type="transmembrane region" description="Helical" evidence="3">
    <location>
        <begin position="12"/>
        <end position="29"/>
    </location>
</feature>
<reference evidence="5 6" key="2">
    <citation type="submission" date="2020-11" db="EMBL/GenBank/DDBJ databases">
        <title>Sulfur oxidizing isolate from Hospital Hole Sinkhole.</title>
        <authorList>
            <person name="Scott K.M."/>
        </authorList>
    </citation>
    <scope>NUCLEOTIDE SEQUENCE [LARGE SCALE GENOMIC DNA]</scope>
    <source>
        <strain evidence="5 6">HH1</strain>
    </source>
</reference>
<dbReference type="SMART" id="SM00327">
    <property type="entry name" value="VWA"/>
    <property type="match status" value="1"/>
</dbReference>
<dbReference type="RefSeq" id="WP_185977844.1">
    <property type="nucleotide sequence ID" value="NZ_JACBGI020000006.1"/>
</dbReference>
<organism evidence="5 6">
    <name type="scientific">Thiomicrorhabdus heinhorstiae</name>
    <dbReference type="NCBI Taxonomy" id="2748010"/>
    <lineage>
        <taxon>Bacteria</taxon>
        <taxon>Pseudomonadati</taxon>
        <taxon>Pseudomonadota</taxon>
        <taxon>Gammaproteobacteria</taxon>
        <taxon>Thiotrichales</taxon>
        <taxon>Piscirickettsiaceae</taxon>
        <taxon>Thiomicrorhabdus</taxon>
    </lineage>
</organism>
<dbReference type="InterPro" id="IPR002035">
    <property type="entry name" value="VWF_A"/>
</dbReference>
<dbReference type="EMBL" id="JACBGI020000006">
    <property type="protein sequence ID" value="MBF6057695.1"/>
    <property type="molecule type" value="Genomic_DNA"/>
</dbReference>
<keyword evidence="3" id="KW-0812">Transmembrane</keyword>
<keyword evidence="6" id="KW-1185">Reference proteome</keyword>
<dbReference type="Gene3D" id="1.25.40.10">
    <property type="entry name" value="Tetratricopeptide repeat domain"/>
    <property type="match status" value="1"/>
</dbReference>
<dbReference type="PANTHER" id="PTHR22550">
    <property type="entry name" value="SPORE GERMINATION PROTEIN"/>
    <property type="match status" value="1"/>
</dbReference>
<dbReference type="SUPFAM" id="SSF53300">
    <property type="entry name" value="vWA-like"/>
    <property type="match status" value="1"/>
</dbReference>
<feature type="repeat" description="TPR" evidence="1">
    <location>
        <begin position="445"/>
        <end position="478"/>
    </location>
</feature>
<dbReference type="SMART" id="SM00028">
    <property type="entry name" value="TPR"/>
    <property type="match status" value="2"/>
</dbReference>
<proteinExistence type="predicted"/>
<sequence length="639" mass="70746">MIWESLQWRESLWLWGLVLPFVAAGLLGLRRRVQRRRYADEALWPWLEASQTPAGSVRVWLWQWTPLRFLGVAWMALMIALAGPRSFDWQENSEQTAGVDILSAIDLSLSMTANDELPSRFGFAKTLLESLAKGLPQKDRLGLMAFAGDAHIVAPLSFDRQLLSSQLQALQPGMLPLKGTWLELAWARAMAFFEGVEGGAKVLVVFTNGAPPFWKPPVYPEAEALLQRYQQQGRKIRLVVVGIGGSTPVTIVDKEDKSGELHANGLLVKTRLQESSLRQWAESHGGVYLHGNGSAGFMQTLLQALQVPAVERVSNTQSQIWIGYERPFILLALANLLIAFYLYGTWRGRRVLAIKSAFFGVGFVLATTVSYSPQSMAQGAEELRQAFQAYQQKDYEQAESLYESAGDYNGWFGAGAAAYKNEDLAAAVLYFRQAAWQAPDDQARAKALYNLGNSYYRANLGALAVESYRQALLYQPGYDKALHNLAVAEAMKRQQIAPKAGDDAKGEDQKGKGRSQEGAFYGGQKPKSSSDEAGFGADGDAPEGERSGKQGPLPDESEMTDYGLNGVQKTISLNSSQEGNVAQKIELQQQQLKQAQQFAGKIRQLQDDQSYLLKRLFEREAGFHADQKTAHEIPGVQPW</sequence>
<keyword evidence="3" id="KW-0472">Membrane</keyword>
<dbReference type="PANTHER" id="PTHR22550:SF14">
    <property type="entry name" value="VWFA DOMAIN-CONTAINING PROTEIN"/>
    <property type="match status" value="1"/>
</dbReference>